<comment type="caution">
    <text evidence="1">The sequence shown here is derived from an EMBL/GenBank/DDBJ whole genome shotgun (WGS) entry which is preliminary data.</text>
</comment>
<dbReference type="GO" id="GO:0016787">
    <property type="term" value="F:hydrolase activity"/>
    <property type="evidence" value="ECO:0007669"/>
    <property type="project" value="UniProtKB-KW"/>
</dbReference>
<evidence type="ECO:0000313" key="1">
    <source>
        <dbReference type="EMBL" id="RCH42852.1"/>
    </source>
</evidence>
<dbReference type="AlphaFoldDB" id="A0A367FWM3"/>
<dbReference type="PANTHER" id="PTHR42967">
    <property type="entry name" value="METAL DEPENDENT HYDROLASE"/>
    <property type="match status" value="1"/>
</dbReference>
<dbReference type="Proteomes" id="UP000253208">
    <property type="component" value="Unassembled WGS sequence"/>
</dbReference>
<dbReference type="Pfam" id="PF13483">
    <property type="entry name" value="Lactamase_B_3"/>
    <property type="match status" value="1"/>
</dbReference>
<dbReference type="SUPFAM" id="SSF56281">
    <property type="entry name" value="Metallo-hydrolase/oxidoreductase"/>
    <property type="match status" value="1"/>
</dbReference>
<keyword evidence="1" id="KW-0378">Hydrolase</keyword>
<accession>A0A367FWM3</accession>
<name>A0A367FWM3_9FIRM</name>
<protein>
    <submittedName>
        <fullName evidence="1">MBL fold metallo-hydrolase</fullName>
    </submittedName>
</protein>
<proteinExistence type="predicted"/>
<dbReference type="Gene3D" id="3.60.15.10">
    <property type="entry name" value="Ribonuclease Z/Hydroxyacylglutathione hydrolase-like"/>
    <property type="match status" value="1"/>
</dbReference>
<gene>
    <name evidence="1" type="ORF">C4886_12735</name>
</gene>
<evidence type="ECO:0000313" key="2">
    <source>
        <dbReference type="Proteomes" id="UP000253208"/>
    </source>
</evidence>
<dbReference type="InterPro" id="IPR036866">
    <property type="entry name" value="RibonucZ/Hydroxyglut_hydro"/>
</dbReference>
<dbReference type="PANTHER" id="PTHR42967:SF1">
    <property type="entry name" value="MBL FOLD METALLO-HYDROLASE"/>
    <property type="match status" value="1"/>
</dbReference>
<sequence length="230" mass="26862">MKITYINHSGFLVETRDCYYIFDYYKGELPNLDKEKEVIVFCSHFHKDHFNPQIFGILDDMGMTYQAILANDIRKRNHLSDMKITYVYHDQAYSLDNETKVDTLLSNDSGVAFIVKTKEGTIYHAGDLNDWYWDGGSKADNQRLTSAYRAAIRKIKGMHFDAAFVPLDPRQGDHYADGILYFLKNVDCNVIFPMHYWNDANVIKRFITEYPQYKSRIRNTECTKGEEISS</sequence>
<organism evidence="1 2">
    <name type="scientific">Blautia obeum</name>
    <dbReference type="NCBI Taxonomy" id="40520"/>
    <lineage>
        <taxon>Bacteria</taxon>
        <taxon>Bacillati</taxon>
        <taxon>Bacillota</taxon>
        <taxon>Clostridia</taxon>
        <taxon>Lachnospirales</taxon>
        <taxon>Lachnospiraceae</taxon>
        <taxon>Blautia</taxon>
    </lineage>
</organism>
<reference evidence="1 2" key="1">
    <citation type="submission" date="2018-02" db="EMBL/GenBank/DDBJ databases">
        <title>Complete genome sequencing of Faecalibacterium prausnitzii strains isolated from the human gut.</title>
        <authorList>
            <person name="Fitzgerald B.C."/>
            <person name="Shkoporov A.N."/>
            <person name="Ross P.R."/>
            <person name="Hill C."/>
        </authorList>
    </citation>
    <scope>NUCLEOTIDE SEQUENCE [LARGE SCALE GENOMIC DNA]</scope>
    <source>
        <strain evidence="1 2">APC942/31-1</strain>
    </source>
</reference>
<dbReference type="EMBL" id="PSQG01000018">
    <property type="protein sequence ID" value="RCH42852.1"/>
    <property type="molecule type" value="Genomic_DNA"/>
</dbReference>
<dbReference type="RefSeq" id="WP_114002500.1">
    <property type="nucleotide sequence ID" value="NZ_PSQG01000018.1"/>
</dbReference>